<comment type="subunit">
    <text evidence="9">Component of the Sec protein translocase complex. Heterotrimer consisting of SecY, SecE and SecG subunits. The heterotrimers can form oligomers, although 1 heterotrimer is thought to be able to translocate proteins. Interacts with the ribosome. Interacts with SecDF, and other proteins may be involved. Interacts with SecA.</text>
</comment>
<evidence type="ECO:0000256" key="9">
    <source>
        <dbReference type="HAMAP-Rule" id="MF_00422"/>
    </source>
</evidence>
<dbReference type="PANTHER" id="PTHR33910:SF1">
    <property type="entry name" value="PROTEIN TRANSLOCASE SUBUNIT SECE"/>
    <property type="match status" value="1"/>
</dbReference>
<evidence type="ECO:0000256" key="6">
    <source>
        <dbReference type="ARBA" id="ARBA00022989"/>
    </source>
</evidence>
<dbReference type="RefSeq" id="WP_249242343.1">
    <property type="nucleotide sequence ID" value="NZ_CP096649.1"/>
</dbReference>
<comment type="function">
    <text evidence="9">Essential subunit of the Sec protein translocation channel SecYEG. Clamps together the 2 halves of SecY. May contact the channel plug during translocation.</text>
</comment>
<sequence>MENKGKAGNFFKGVKAEMRKVIWPSKKDLINYTLVVIGISVAVAALVYLIDVGIGAVVKQFIK</sequence>
<dbReference type="GO" id="GO:0008320">
    <property type="term" value="F:protein transmembrane transporter activity"/>
    <property type="evidence" value="ECO:0007669"/>
    <property type="project" value="UniProtKB-UniRule"/>
</dbReference>
<dbReference type="GO" id="GO:0005886">
    <property type="term" value="C:plasma membrane"/>
    <property type="evidence" value="ECO:0007669"/>
    <property type="project" value="UniProtKB-SubCell"/>
</dbReference>
<gene>
    <name evidence="9 10" type="primary">secE</name>
    <name evidence="10" type="ORF">M1R53_05890</name>
</gene>
<keyword evidence="2 9" id="KW-0813">Transport</keyword>
<keyword evidence="4 9" id="KW-0812">Transmembrane</keyword>
<dbReference type="InterPro" id="IPR001901">
    <property type="entry name" value="Translocase_SecE/Sec61-g"/>
</dbReference>
<name>A0A9E7DIJ0_9FIRM</name>
<dbReference type="NCBIfam" id="TIGR00964">
    <property type="entry name" value="secE_bact"/>
    <property type="match status" value="1"/>
</dbReference>
<dbReference type="GO" id="GO:0065002">
    <property type="term" value="P:intracellular protein transmembrane transport"/>
    <property type="evidence" value="ECO:0007669"/>
    <property type="project" value="UniProtKB-UniRule"/>
</dbReference>
<reference evidence="10" key="1">
    <citation type="submission" date="2022-04" db="EMBL/GenBank/DDBJ databases">
        <title>Complete genome sequences of Ezakiella coagulans and Fenollaria massiliensis.</title>
        <authorList>
            <person name="France M.T."/>
            <person name="Clifford J."/>
            <person name="Narina S."/>
            <person name="Rutt L."/>
            <person name="Ravel J."/>
        </authorList>
    </citation>
    <scope>NUCLEOTIDE SEQUENCE</scope>
    <source>
        <strain evidence="10">C0061C2</strain>
    </source>
</reference>
<dbReference type="InterPro" id="IPR038379">
    <property type="entry name" value="SecE_sf"/>
</dbReference>
<evidence type="ECO:0000256" key="4">
    <source>
        <dbReference type="ARBA" id="ARBA00022692"/>
    </source>
</evidence>
<dbReference type="Gene3D" id="1.20.5.1030">
    <property type="entry name" value="Preprotein translocase secy subunit"/>
    <property type="match status" value="1"/>
</dbReference>
<keyword evidence="11" id="KW-1185">Reference proteome</keyword>
<keyword evidence="5 9" id="KW-0653">Protein transport</keyword>
<dbReference type="Proteomes" id="UP000831151">
    <property type="component" value="Chromosome"/>
</dbReference>
<evidence type="ECO:0000256" key="2">
    <source>
        <dbReference type="ARBA" id="ARBA00022448"/>
    </source>
</evidence>
<evidence type="ECO:0000313" key="11">
    <source>
        <dbReference type="Proteomes" id="UP000831151"/>
    </source>
</evidence>
<keyword evidence="3 9" id="KW-1003">Cell membrane</keyword>
<dbReference type="InterPro" id="IPR005807">
    <property type="entry name" value="SecE_bac"/>
</dbReference>
<evidence type="ECO:0000256" key="7">
    <source>
        <dbReference type="ARBA" id="ARBA00023010"/>
    </source>
</evidence>
<keyword evidence="7 9" id="KW-0811">Translocation</keyword>
<protein>
    <recommendedName>
        <fullName evidence="9">Protein translocase subunit SecE</fullName>
    </recommendedName>
</protein>
<dbReference type="GO" id="GO:0009306">
    <property type="term" value="P:protein secretion"/>
    <property type="evidence" value="ECO:0007669"/>
    <property type="project" value="UniProtKB-UniRule"/>
</dbReference>
<keyword evidence="6 9" id="KW-1133">Transmembrane helix</keyword>
<dbReference type="EMBL" id="CP096649">
    <property type="protein sequence ID" value="UQK58767.1"/>
    <property type="molecule type" value="Genomic_DNA"/>
</dbReference>
<evidence type="ECO:0000256" key="3">
    <source>
        <dbReference type="ARBA" id="ARBA00022475"/>
    </source>
</evidence>
<dbReference type="KEGG" id="fms:M1R53_05890"/>
<dbReference type="HAMAP" id="MF_00422">
    <property type="entry name" value="SecE"/>
    <property type="match status" value="1"/>
</dbReference>
<dbReference type="AlphaFoldDB" id="A0A9E7DIJ0"/>
<evidence type="ECO:0000313" key="10">
    <source>
        <dbReference type="EMBL" id="UQK58767.1"/>
    </source>
</evidence>
<evidence type="ECO:0000256" key="1">
    <source>
        <dbReference type="ARBA" id="ARBA00004370"/>
    </source>
</evidence>
<comment type="similarity">
    <text evidence="9">Belongs to the SecE/SEC61-gamma family.</text>
</comment>
<feature type="transmembrane region" description="Helical" evidence="9">
    <location>
        <begin position="29"/>
        <end position="50"/>
    </location>
</feature>
<dbReference type="Pfam" id="PF00584">
    <property type="entry name" value="SecE"/>
    <property type="match status" value="1"/>
</dbReference>
<proteinExistence type="inferred from homology"/>
<dbReference type="PANTHER" id="PTHR33910">
    <property type="entry name" value="PROTEIN TRANSLOCASE SUBUNIT SECE"/>
    <property type="match status" value="1"/>
</dbReference>
<comment type="subcellular location">
    <subcellularLocation>
        <location evidence="9">Cell membrane</location>
        <topology evidence="9">Single-pass membrane protein</topology>
    </subcellularLocation>
    <subcellularLocation>
        <location evidence="1">Membrane</location>
    </subcellularLocation>
</comment>
<dbReference type="GO" id="GO:0006605">
    <property type="term" value="P:protein targeting"/>
    <property type="evidence" value="ECO:0007669"/>
    <property type="project" value="UniProtKB-UniRule"/>
</dbReference>
<evidence type="ECO:0000256" key="8">
    <source>
        <dbReference type="ARBA" id="ARBA00023136"/>
    </source>
</evidence>
<organism evidence="10 11">
    <name type="scientific">Fenollaria massiliensis</name>
    <dbReference type="NCBI Taxonomy" id="938288"/>
    <lineage>
        <taxon>Bacteria</taxon>
        <taxon>Bacillati</taxon>
        <taxon>Bacillota</taxon>
        <taxon>Clostridia</taxon>
        <taxon>Eubacteriales</taxon>
        <taxon>Fenollaria</taxon>
    </lineage>
</organism>
<dbReference type="GO" id="GO:0043952">
    <property type="term" value="P:protein transport by the Sec complex"/>
    <property type="evidence" value="ECO:0007669"/>
    <property type="project" value="UniProtKB-UniRule"/>
</dbReference>
<keyword evidence="8 9" id="KW-0472">Membrane</keyword>
<evidence type="ECO:0000256" key="5">
    <source>
        <dbReference type="ARBA" id="ARBA00022927"/>
    </source>
</evidence>
<accession>A0A9E7DIJ0</accession>